<name>A0A0K9NIQ7_ZOSMR</name>
<keyword evidence="3" id="KW-1185">Reference proteome</keyword>
<feature type="compositionally biased region" description="Basic and acidic residues" evidence="1">
    <location>
        <begin position="174"/>
        <end position="184"/>
    </location>
</feature>
<feature type="compositionally biased region" description="Basic and acidic residues" evidence="1">
    <location>
        <begin position="119"/>
        <end position="139"/>
    </location>
</feature>
<dbReference type="AlphaFoldDB" id="A0A0K9NIQ7"/>
<reference evidence="3" key="1">
    <citation type="journal article" date="2016" name="Nature">
        <title>The genome of the seagrass Zostera marina reveals angiosperm adaptation to the sea.</title>
        <authorList>
            <person name="Olsen J.L."/>
            <person name="Rouze P."/>
            <person name="Verhelst B."/>
            <person name="Lin Y.-C."/>
            <person name="Bayer T."/>
            <person name="Collen J."/>
            <person name="Dattolo E."/>
            <person name="De Paoli E."/>
            <person name="Dittami S."/>
            <person name="Maumus F."/>
            <person name="Michel G."/>
            <person name="Kersting A."/>
            <person name="Lauritano C."/>
            <person name="Lohaus R."/>
            <person name="Toepel M."/>
            <person name="Tonon T."/>
            <person name="Vanneste K."/>
            <person name="Amirebrahimi M."/>
            <person name="Brakel J."/>
            <person name="Bostroem C."/>
            <person name="Chovatia M."/>
            <person name="Grimwood J."/>
            <person name="Jenkins J.W."/>
            <person name="Jueterbock A."/>
            <person name="Mraz A."/>
            <person name="Stam W.T."/>
            <person name="Tice H."/>
            <person name="Bornberg-Bauer E."/>
            <person name="Green P.J."/>
            <person name="Pearson G.A."/>
            <person name="Procaccini G."/>
            <person name="Duarte C.M."/>
            <person name="Schmutz J."/>
            <person name="Reusch T.B.H."/>
            <person name="Van de Peer Y."/>
        </authorList>
    </citation>
    <scope>NUCLEOTIDE SEQUENCE [LARGE SCALE GENOMIC DNA]</scope>
    <source>
        <strain evidence="3">cv. Finnish</strain>
    </source>
</reference>
<feature type="region of interest" description="Disordered" evidence="1">
    <location>
        <begin position="76"/>
        <end position="191"/>
    </location>
</feature>
<organism evidence="2 3">
    <name type="scientific">Zostera marina</name>
    <name type="common">Eelgrass</name>
    <dbReference type="NCBI Taxonomy" id="29655"/>
    <lineage>
        <taxon>Eukaryota</taxon>
        <taxon>Viridiplantae</taxon>
        <taxon>Streptophyta</taxon>
        <taxon>Embryophyta</taxon>
        <taxon>Tracheophyta</taxon>
        <taxon>Spermatophyta</taxon>
        <taxon>Magnoliopsida</taxon>
        <taxon>Liliopsida</taxon>
        <taxon>Zosteraceae</taxon>
        <taxon>Zostera</taxon>
    </lineage>
</organism>
<gene>
    <name evidence="2" type="ORF">ZOSMA_93G00950</name>
</gene>
<sequence length="293" mass="32492">MEGKKKVFLSLGDYLLHEKDLESQRRSTAKRPVVTSGNLSGSTDDGSKDPTAKEIAVCFEKDICIDEGPNVSKCCDETDLEIKSSGDDDRKKQVYTIDDGHGEGEGEIAGFDSRTSSTKGKEFESGDDTAVREENDRNLFLENTKTSPDNSSSSSYSSSDDVDDKNNNQSPTVDLERNASKSDQLEQEGTVQQEHIVQNITTEQVVHQAVSIAHHIPPQPIMIGPHCLSDRIISGQPENSGSISIRSESSNTSARSFAFPILQSEGHLSPVKMARAERRRRYWKIRYRLCCKF</sequence>
<proteinExistence type="predicted"/>
<feature type="region of interest" description="Disordered" evidence="1">
    <location>
        <begin position="21"/>
        <end position="50"/>
    </location>
</feature>
<dbReference type="EMBL" id="LFYR01002156">
    <property type="protein sequence ID" value="KMZ56631.1"/>
    <property type="molecule type" value="Genomic_DNA"/>
</dbReference>
<feature type="compositionally biased region" description="Polar residues" evidence="1">
    <location>
        <begin position="35"/>
        <end position="44"/>
    </location>
</feature>
<evidence type="ECO:0000313" key="3">
    <source>
        <dbReference type="Proteomes" id="UP000036987"/>
    </source>
</evidence>
<evidence type="ECO:0000313" key="2">
    <source>
        <dbReference type="EMBL" id="KMZ56631.1"/>
    </source>
</evidence>
<comment type="caution">
    <text evidence="2">The sequence shown here is derived from an EMBL/GenBank/DDBJ whole genome shotgun (WGS) entry which is preliminary data.</text>
</comment>
<evidence type="ECO:0000256" key="1">
    <source>
        <dbReference type="SAM" id="MobiDB-lite"/>
    </source>
</evidence>
<accession>A0A0K9NIQ7</accession>
<feature type="compositionally biased region" description="Low complexity" evidence="1">
    <location>
        <begin position="147"/>
        <end position="159"/>
    </location>
</feature>
<dbReference type="Proteomes" id="UP000036987">
    <property type="component" value="Unassembled WGS sequence"/>
</dbReference>
<protein>
    <submittedName>
        <fullName evidence="2">Uncharacterized protein</fullName>
    </submittedName>
</protein>
<dbReference type="PANTHER" id="PTHR33914">
    <property type="entry name" value="18S PRE-RIBOSOMAL ASSEMBLY PROTEIN GAR2-LIKE PROTEIN"/>
    <property type="match status" value="1"/>
</dbReference>
<dbReference type="PANTHER" id="PTHR33914:SF2">
    <property type="entry name" value="OS02G0582100 PROTEIN"/>
    <property type="match status" value="1"/>
</dbReference>
<dbReference type="GO" id="GO:0009786">
    <property type="term" value="P:regulation of asymmetric cell division"/>
    <property type="evidence" value="ECO:0000318"/>
    <property type="project" value="GO_Central"/>
</dbReference>
<dbReference type="InterPro" id="IPR040378">
    <property type="entry name" value="BASL"/>
</dbReference>
<feature type="compositionally biased region" description="Basic and acidic residues" evidence="1">
    <location>
        <begin position="76"/>
        <end position="104"/>
    </location>
</feature>